<sequence length="103" mass="11629">MDPDSDDDENLSPEQQEVQNRLLQAFERVGTISMALDHVAHLLNPDNPYTPATNTPPVRALLDEVKPGKTVETRREAMLKLQEKLTVATKEYERATKEAEKLS</sequence>
<dbReference type="EMBL" id="FMIC01000002">
    <property type="protein sequence ID" value="SCL70426.1"/>
    <property type="molecule type" value="Genomic_DNA"/>
</dbReference>
<dbReference type="RefSeq" id="WP_091630322.1">
    <property type="nucleotide sequence ID" value="NZ_CP109071.1"/>
</dbReference>
<reference evidence="1 3" key="1">
    <citation type="submission" date="2016-06" db="EMBL/GenBank/DDBJ databases">
        <authorList>
            <person name="Kjaerup R.B."/>
            <person name="Dalgaard T.S."/>
            <person name="Juul-Madsen H.R."/>
        </authorList>
    </citation>
    <scope>NUCLEOTIDE SEQUENCE [LARGE SCALE GENOMIC DNA]</scope>
    <source>
        <strain evidence="1 3">DSM 43363</strain>
    </source>
</reference>
<dbReference type="AlphaFoldDB" id="A0A1C6VVV1"/>
<dbReference type="EMBL" id="CP109071">
    <property type="protein sequence ID" value="WSA31317.1"/>
    <property type="molecule type" value="Genomic_DNA"/>
</dbReference>
<evidence type="ECO:0000313" key="2">
    <source>
        <dbReference type="EMBL" id="WSA31317.1"/>
    </source>
</evidence>
<organism evidence="1 3">
    <name type="scientific">Micromonospora peucetia</name>
    <dbReference type="NCBI Taxonomy" id="47871"/>
    <lineage>
        <taxon>Bacteria</taxon>
        <taxon>Bacillati</taxon>
        <taxon>Actinomycetota</taxon>
        <taxon>Actinomycetes</taxon>
        <taxon>Micromonosporales</taxon>
        <taxon>Micromonosporaceae</taxon>
        <taxon>Micromonospora</taxon>
    </lineage>
</organism>
<accession>A0A1C6VVV1</accession>
<proteinExistence type="predicted"/>
<evidence type="ECO:0000313" key="3">
    <source>
        <dbReference type="Proteomes" id="UP000199343"/>
    </source>
</evidence>
<evidence type="ECO:0000313" key="1">
    <source>
        <dbReference type="EMBL" id="SCL70426.1"/>
    </source>
</evidence>
<protein>
    <submittedName>
        <fullName evidence="1">Uncharacterized protein</fullName>
    </submittedName>
</protein>
<name>A0A1C6VVV1_9ACTN</name>
<evidence type="ECO:0000313" key="4">
    <source>
        <dbReference type="Proteomes" id="UP001334804"/>
    </source>
</evidence>
<dbReference type="Proteomes" id="UP001334804">
    <property type="component" value="Chromosome"/>
</dbReference>
<gene>
    <name evidence="1" type="ORF">GA0070608_4332</name>
    <name evidence="2" type="ORF">OIE14_24740</name>
</gene>
<reference evidence="2 4" key="2">
    <citation type="submission" date="2022-10" db="EMBL/GenBank/DDBJ databases">
        <title>The complete genomes of actinobacterial strains from the NBC collection.</title>
        <authorList>
            <person name="Joergensen T.S."/>
            <person name="Alvarez Arevalo M."/>
            <person name="Sterndorff E.B."/>
            <person name="Faurdal D."/>
            <person name="Vuksanovic O."/>
            <person name="Mourched A.-S."/>
            <person name="Charusanti P."/>
            <person name="Shaw S."/>
            <person name="Blin K."/>
            <person name="Weber T."/>
        </authorList>
    </citation>
    <scope>NUCLEOTIDE SEQUENCE [LARGE SCALE GENOMIC DNA]</scope>
    <source>
        <strain evidence="2 4">NBC 01809</strain>
    </source>
</reference>
<dbReference type="Proteomes" id="UP000199343">
    <property type="component" value="Unassembled WGS sequence"/>
</dbReference>
<keyword evidence="4" id="KW-1185">Reference proteome</keyword>
<dbReference type="OrthoDB" id="3392668at2"/>